<reference evidence="8" key="1">
    <citation type="submission" date="2016-11" db="UniProtKB">
        <authorList>
            <consortium name="WormBaseParasite"/>
        </authorList>
    </citation>
    <scope>IDENTIFICATION</scope>
</reference>
<evidence type="ECO:0000259" key="3">
    <source>
        <dbReference type="SMART" id="SM00645"/>
    </source>
</evidence>
<evidence type="ECO:0000313" key="5">
    <source>
        <dbReference type="EMBL" id="CAG9119241.1"/>
    </source>
</evidence>
<evidence type="ECO:0000256" key="2">
    <source>
        <dbReference type="SAM" id="SignalP"/>
    </source>
</evidence>
<keyword evidence="7" id="KW-1185">Reference proteome</keyword>
<dbReference type="Proteomes" id="UP000582659">
    <property type="component" value="Unassembled WGS sequence"/>
</dbReference>
<dbReference type="SUPFAM" id="SSF54001">
    <property type="entry name" value="Cysteine proteinases"/>
    <property type="match status" value="1"/>
</dbReference>
<dbReference type="InterPro" id="IPR013128">
    <property type="entry name" value="Peptidase_C1A"/>
</dbReference>
<dbReference type="Proteomes" id="UP000095284">
    <property type="component" value="Unplaced"/>
</dbReference>
<sequence>MQLLIIFVIFALCSADEVPKKFDLRDHAGCGSRIKQVQSQSLCLNSWAIQAASVLSDRLCMMTTNADVEVSGMDILACCKGCMAGCYDYSATVRRAFLHWTYRGVKTYLKNQTKCFPDYPECKAFNDDTVTLPWHPCKGGYWGSLPTCKEKCDFEPIESGVIRGSELVEIKGNIDLIKQELMHFGPMAFTIDLQAALVTYPGGIYIPNFNALVLGQQSLKLIGWNEEESTPYWLARNSWGSKWGYDGVVRIAMYLPGGEVTLKSVAAPRLKDIDWQKRQ</sequence>
<accession>A0A1I7RJ12</accession>
<dbReference type="AlphaFoldDB" id="A0A1I7RJ12"/>
<feature type="signal peptide" evidence="2">
    <location>
        <begin position="1"/>
        <end position="15"/>
    </location>
</feature>
<keyword evidence="2" id="KW-0732">Signal</keyword>
<dbReference type="InterPro" id="IPR000668">
    <property type="entry name" value="Peptidase_C1A_C"/>
</dbReference>
<dbReference type="SMR" id="A0A1I7RJ12"/>
<feature type="chain" id="PRO_5035359088" evidence="2">
    <location>
        <begin position="16"/>
        <end position="279"/>
    </location>
</feature>
<dbReference type="InterPro" id="IPR038765">
    <property type="entry name" value="Papain-like_cys_pep_sf"/>
</dbReference>
<dbReference type="EMBL" id="CAJFDI010000004">
    <property type="protein sequence ID" value="CAD5228623.1"/>
    <property type="molecule type" value="Genomic_DNA"/>
</dbReference>
<evidence type="ECO:0000256" key="1">
    <source>
        <dbReference type="ARBA" id="ARBA00008455"/>
    </source>
</evidence>
<organism evidence="6 8">
    <name type="scientific">Bursaphelenchus xylophilus</name>
    <name type="common">Pinewood nematode worm</name>
    <name type="synonym">Aphelenchoides xylophilus</name>
    <dbReference type="NCBI Taxonomy" id="6326"/>
    <lineage>
        <taxon>Eukaryota</taxon>
        <taxon>Metazoa</taxon>
        <taxon>Ecdysozoa</taxon>
        <taxon>Nematoda</taxon>
        <taxon>Chromadorea</taxon>
        <taxon>Rhabditida</taxon>
        <taxon>Tylenchina</taxon>
        <taxon>Tylenchomorpha</taxon>
        <taxon>Aphelenchoidea</taxon>
        <taxon>Aphelenchoididae</taxon>
        <taxon>Bursaphelenchus</taxon>
    </lineage>
</organism>
<evidence type="ECO:0000313" key="7">
    <source>
        <dbReference type="Proteomes" id="UP000659654"/>
    </source>
</evidence>
<gene>
    <name evidence="4" type="ORF">BXYJ_LOCUS10537</name>
</gene>
<evidence type="ECO:0000313" key="4">
    <source>
        <dbReference type="EMBL" id="CAD5228623.1"/>
    </source>
</evidence>
<dbReference type="PANTHER" id="PTHR12411">
    <property type="entry name" value="CYSTEINE PROTEASE FAMILY C1-RELATED"/>
    <property type="match status" value="1"/>
</dbReference>
<feature type="domain" description="Peptidase C1A papain C-terminal" evidence="3">
    <location>
        <begin position="18"/>
        <end position="269"/>
    </location>
</feature>
<evidence type="ECO:0000313" key="6">
    <source>
        <dbReference type="Proteomes" id="UP000095284"/>
    </source>
</evidence>
<dbReference type="WBParaSite" id="BXY_0069400.1">
    <property type="protein sequence ID" value="BXY_0069400.1"/>
    <property type="gene ID" value="BXY_0069400"/>
</dbReference>
<dbReference type="GO" id="GO:0008234">
    <property type="term" value="F:cysteine-type peptidase activity"/>
    <property type="evidence" value="ECO:0007669"/>
    <property type="project" value="InterPro"/>
</dbReference>
<protein>
    <submittedName>
        <fullName evidence="4">(pine wood nematode) hypothetical protein</fullName>
    </submittedName>
    <submittedName>
        <fullName evidence="8">Pept_C1 domain-containing protein</fullName>
    </submittedName>
</protein>
<proteinExistence type="inferred from homology"/>
<dbReference type="Gene3D" id="3.90.70.10">
    <property type="entry name" value="Cysteine proteinases"/>
    <property type="match status" value="1"/>
</dbReference>
<reference evidence="5" key="2">
    <citation type="submission" date="2020-08" db="EMBL/GenBank/DDBJ databases">
        <authorList>
            <person name="Kikuchi T."/>
        </authorList>
    </citation>
    <scope>NUCLEOTIDE SEQUENCE</scope>
    <source>
        <strain evidence="4">Ka4C1</strain>
    </source>
</reference>
<dbReference type="OrthoDB" id="65740at2759"/>
<dbReference type="Pfam" id="PF00112">
    <property type="entry name" value="Peptidase_C1"/>
    <property type="match status" value="1"/>
</dbReference>
<dbReference type="EMBL" id="CAJFCV020000004">
    <property type="protein sequence ID" value="CAG9119241.1"/>
    <property type="molecule type" value="Genomic_DNA"/>
</dbReference>
<comment type="similarity">
    <text evidence="1">Belongs to the peptidase C1 family.</text>
</comment>
<evidence type="ECO:0000313" key="8">
    <source>
        <dbReference type="WBParaSite" id="BXY_0069400.1"/>
    </source>
</evidence>
<dbReference type="SMART" id="SM00645">
    <property type="entry name" value="Pept_C1"/>
    <property type="match status" value="1"/>
</dbReference>
<dbReference type="GO" id="GO:0006508">
    <property type="term" value="P:proteolysis"/>
    <property type="evidence" value="ECO:0007669"/>
    <property type="project" value="InterPro"/>
</dbReference>
<dbReference type="Proteomes" id="UP000659654">
    <property type="component" value="Unassembled WGS sequence"/>
</dbReference>
<name>A0A1I7RJ12_BURXY</name>